<organism evidence="4 5">
    <name type="scientific">Nocardioides perillae</name>
    <dbReference type="NCBI Taxonomy" id="1119534"/>
    <lineage>
        <taxon>Bacteria</taxon>
        <taxon>Bacillati</taxon>
        <taxon>Actinomycetota</taxon>
        <taxon>Actinomycetes</taxon>
        <taxon>Propionibacteriales</taxon>
        <taxon>Nocardioidaceae</taxon>
        <taxon>Nocardioides</taxon>
    </lineage>
</organism>
<evidence type="ECO:0000256" key="1">
    <source>
        <dbReference type="ARBA" id="ARBA00022679"/>
    </source>
</evidence>
<accession>A0A7Y9RY66</accession>
<dbReference type="InterPro" id="IPR016181">
    <property type="entry name" value="Acyl_CoA_acyltransferase"/>
</dbReference>
<dbReference type="PANTHER" id="PTHR43877">
    <property type="entry name" value="AMINOALKYLPHOSPHONATE N-ACETYLTRANSFERASE-RELATED-RELATED"/>
    <property type="match status" value="1"/>
</dbReference>
<keyword evidence="1" id="KW-0808">Transferase</keyword>
<name>A0A7Y9RY66_9ACTN</name>
<dbReference type="GO" id="GO:0005840">
    <property type="term" value="C:ribosome"/>
    <property type="evidence" value="ECO:0007669"/>
    <property type="project" value="UniProtKB-KW"/>
</dbReference>
<evidence type="ECO:0000259" key="3">
    <source>
        <dbReference type="PROSITE" id="PS51186"/>
    </source>
</evidence>
<dbReference type="InterPro" id="IPR000182">
    <property type="entry name" value="GNAT_dom"/>
</dbReference>
<evidence type="ECO:0000313" key="5">
    <source>
        <dbReference type="Proteomes" id="UP000544110"/>
    </source>
</evidence>
<dbReference type="EMBL" id="JACCAC010000001">
    <property type="protein sequence ID" value="NYG56274.1"/>
    <property type="molecule type" value="Genomic_DNA"/>
</dbReference>
<keyword evidence="5" id="KW-1185">Reference proteome</keyword>
<dbReference type="RefSeq" id="WP_179518555.1">
    <property type="nucleotide sequence ID" value="NZ_JACCAC010000001.1"/>
</dbReference>
<comment type="caution">
    <text evidence="4">The sequence shown here is derived from an EMBL/GenBank/DDBJ whole genome shotgun (WGS) entry which is preliminary data.</text>
</comment>
<dbReference type="AlphaFoldDB" id="A0A7Y9RY66"/>
<dbReference type="Proteomes" id="UP000544110">
    <property type="component" value="Unassembled WGS sequence"/>
</dbReference>
<protein>
    <submittedName>
        <fullName evidence="4">Ribosomal protein S18 acetylase RimI-like enzyme</fullName>
    </submittedName>
</protein>
<dbReference type="PROSITE" id="PS51186">
    <property type="entry name" value="GNAT"/>
    <property type="match status" value="1"/>
</dbReference>
<dbReference type="GO" id="GO:0016747">
    <property type="term" value="F:acyltransferase activity, transferring groups other than amino-acyl groups"/>
    <property type="evidence" value="ECO:0007669"/>
    <property type="project" value="InterPro"/>
</dbReference>
<evidence type="ECO:0000256" key="2">
    <source>
        <dbReference type="ARBA" id="ARBA00023315"/>
    </source>
</evidence>
<dbReference type="Gene3D" id="3.40.630.30">
    <property type="match status" value="1"/>
</dbReference>
<dbReference type="InterPro" id="IPR050832">
    <property type="entry name" value="Bact_Acetyltransf"/>
</dbReference>
<keyword evidence="4" id="KW-0687">Ribonucleoprotein</keyword>
<sequence length="165" mass="17796">MPQAERWRRAGDGDLDALTRLEREANLATLGHVFPPDRFPFPDDDVAARWALVLADPTAVVEVVGPDGGPLRALTAYDVGEGRASLRHLAVHPDAAGRGLGADGVERAVAAARAAGAAEVTLWCLAQNGRAQRLYARLGWARTGEARDSPWPPHPVEEAWALWLR</sequence>
<feature type="domain" description="N-acetyltransferase" evidence="3">
    <location>
        <begin position="5"/>
        <end position="165"/>
    </location>
</feature>
<dbReference type="SUPFAM" id="SSF55729">
    <property type="entry name" value="Acyl-CoA N-acyltransferases (Nat)"/>
    <property type="match status" value="1"/>
</dbReference>
<keyword evidence="2" id="KW-0012">Acyltransferase</keyword>
<dbReference type="Pfam" id="PF00583">
    <property type="entry name" value="Acetyltransf_1"/>
    <property type="match status" value="1"/>
</dbReference>
<evidence type="ECO:0000313" key="4">
    <source>
        <dbReference type="EMBL" id="NYG56274.1"/>
    </source>
</evidence>
<gene>
    <name evidence="4" type="ORF">BJ989_002578</name>
</gene>
<proteinExistence type="predicted"/>
<dbReference type="PANTHER" id="PTHR43877:SF1">
    <property type="entry name" value="ACETYLTRANSFERASE"/>
    <property type="match status" value="1"/>
</dbReference>
<keyword evidence="4" id="KW-0689">Ribosomal protein</keyword>
<reference evidence="4 5" key="1">
    <citation type="submission" date="2020-07" db="EMBL/GenBank/DDBJ databases">
        <title>Sequencing the genomes of 1000 actinobacteria strains.</title>
        <authorList>
            <person name="Klenk H.-P."/>
        </authorList>
    </citation>
    <scope>NUCLEOTIDE SEQUENCE [LARGE SCALE GENOMIC DNA]</scope>
    <source>
        <strain evidence="4 5">DSM 24552</strain>
    </source>
</reference>